<name>A0ABV0BUJ8_9SPHI</name>
<dbReference type="EMBL" id="JBDJNQ010000006">
    <property type="protein sequence ID" value="MEN5378361.1"/>
    <property type="molecule type" value="Genomic_DNA"/>
</dbReference>
<organism evidence="1 2">
    <name type="scientific">Sphingobacterium kitahiroshimense</name>
    <dbReference type="NCBI Taxonomy" id="470446"/>
    <lineage>
        <taxon>Bacteria</taxon>
        <taxon>Pseudomonadati</taxon>
        <taxon>Bacteroidota</taxon>
        <taxon>Sphingobacteriia</taxon>
        <taxon>Sphingobacteriales</taxon>
        <taxon>Sphingobacteriaceae</taxon>
        <taxon>Sphingobacterium</taxon>
    </lineage>
</organism>
<evidence type="ECO:0000313" key="2">
    <source>
        <dbReference type="Proteomes" id="UP001409291"/>
    </source>
</evidence>
<dbReference type="SUPFAM" id="SSF53474">
    <property type="entry name" value="alpha/beta-Hydrolases"/>
    <property type="match status" value="1"/>
</dbReference>
<proteinExistence type="predicted"/>
<sequence length="135" mass="15232">MYDTLKAKYSENKIVVIGQSIGSGAASFLSAHNQPKMVILQAPYYSIADWIHQLVPALKIVNNSFKLETYSYLKKITSQLVLIHGDADDAVYYGSSKKLSRFIKPTDRFITLPGEGHNDFTKNETYLTWIKGLLK</sequence>
<reference evidence="1 2" key="1">
    <citation type="submission" date="2024-04" db="EMBL/GenBank/DDBJ databases">
        <title>WGS of bacteria from Torrens River.</title>
        <authorList>
            <person name="Wyrsch E.R."/>
            <person name="Drigo B."/>
        </authorList>
    </citation>
    <scope>NUCLEOTIDE SEQUENCE [LARGE SCALE GENOMIC DNA]</scope>
    <source>
        <strain evidence="1 2">TWI391</strain>
    </source>
</reference>
<accession>A0ABV0BUJ8</accession>
<dbReference type="Gene3D" id="3.40.50.1820">
    <property type="entry name" value="alpha/beta hydrolase"/>
    <property type="match status" value="1"/>
</dbReference>
<gene>
    <name evidence="1" type="ORF">ABE541_13935</name>
</gene>
<dbReference type="RefSeq" id="WP_346581530.1">
    <property type="nucleotide sequence ID" value="NZ_JBDJLH010000001.1"/>
</dbReference>
<dbReference type="GO" id="GO:0016787">
    <property type="term" value="F:hydrolase activity"/>
    <property type="evidence" value="ECO:0007669"/>
    <property type="project" value="UniProtKB-KW"/>
</dbReference>
<protein>
    <submittedName>
        <fullName evidence="1">Alpha/beta hydrolase</fullName>
    </submittedName>
</protein>
<keyword evidence="1" id="KW-0378">Hydrolase</keyword>
<dbReference type="PANTHER" id="PTHR12277">
    <property type="entry name" value="ALPHA/BETA HYDROLASE DOMAIN-CONTAINING PROTEIN"/>
    <property type="match status" value="1"/>
</dbReference>
<keyword evidence="2" id="KW-1185">Reference proteome</keyword>
<evidence type="ECO:0000313" key="1">
    <source>
        <dbReference type="EMBL" id="MEN5378361.1"/>
    </source>
</evidence>
<dbReference type="InterPro" id="IPR029058">
    <property type="entry name" value="AB_hydrolase_fold"/>
</dbReference>
<comment type="caution">
    <text evidence="1">The sequence shown here is derived from an EMBL/GenBank/DDBJ whole genome shotgun (WGS) entry which is preliminary data.</text>
</comment>
<dbReference type="PANTHER" id="PTHR12277:SF81">
    <property type="entry name" value="PROTEIN ABHD13"/>
    <property type="match status" value="1"/>
</dbReference>
<dbReference type="Proteomes" id="UP001409291">
    <property type="component" value="Unassembled WGS sequence"/>
</dbReference>